<dbReference type="InterPro" id="IPR001915">
    <property type="entry name" value="Peptidase_M48"/>
</dbReference>
<keyword evidence="2" id="KW-1003">Cell membrane</keyword>
<evidence type="ECO:0000259" key="13">
    <source>
        <dbReference type="Pfam" id="PF01435"/>
    </source>
</evidence>
<evidence type="ECO:0000256" key="7">
    <source>
        <dbReference type="ARBA" id="ARBA00022833"/>
    </source>
</evidence>
<gene>
    <name evidence="14" type="ORF">CKA38_12135</name>
</gene>
<dbReference type="Gene3D" id="3.30.2010.10">
    <property type="entry name" value="Metalloproteases ('zincins'), catalytic domain"/>
    <property type="match status" value="1"/>
</dbReference>
<dbReference type="PANTHER" id="PTHR43221">
    <property type="entry name" value="PROTEASE HTPX"/>
    <property type="match status" value="1"/>
</dbReference>
<accession>A0A2U8E4M9</accession>
<reference evidence="14 15" key="1">
    <citation type="journal article" date="2018" name="Syst. Appl. Microbiol.">
        <title>Ereboglobus luteus gen. nov. sp. nov. from cockroach guts, and new insights into the oxygen relationship of the genera Opitutus and Didymococcus (Verrucomicrobia: Opitutaceae).</title>
        <authorList>
            <person name="Tegtmeier D."/>
            <person name="Belitz A."/>
            <person name="Radek R."/>
            <person name="Heimerl T."/>
            <person name="Brune A."/>
        </authorList>
    </citation>
    <scope>NUCLEOTIDE SEQUENCE [LARGE SCALE GENOMIC DNA]</scope>
    <source>
        <strain evidence="14 15">Ho45</strain>
    </source>
</reference>
<feature type="domain" description="Peptidase M48" evidence="13">
    <location>
        <begin position="115"/>
        <end position="336"/>
    </location>
</feature>
<keyword evidence="5" id="KW-0479">Metal-binding</keyword>
<dbReference type="InterPro" id="IPR050083">
    <property type="entry name" value="HtpX_protease"/>
</dbReference>
<evidence type="ECO:0000256" key="1">
    <source>
        <dbReference type="ARBA" id="ARBA00001947"/>
    </source>
</evidence>
<keyword evidence="4 12" id="KW-0812">Transmembrane</keyword>
<dbReference type="PANTHER" id="PTHR43221:SF2">
    <property type="entry name" value="PROTEASE HTPX HOMOLOG"/>
    <property type="match status" value="1"/>
</dbReference>
<protein>
    <recommendedName>
        <fullName evidence="13">Peptidase M48 domain-containing protein</fullName>
    </recommendedName>
</protein>
<sequence>MLAFITMDFFQAQDNARKKSARLVFFYIAAVIAIIATIYFAIVFGMRLLISESNNPDLYFPIWQPEVFIGTAGITIAVIGLGSLFKTLSLRSGGGVVARSLGGQLVSPNTSDPQRRRLVNIVEEMSIAAGVRMPEVYVLPEEGINAFAAGYSPDDAAVAVTQGALDSLSRDELQGVVAHEFSHILNGDMRLNIRLIGLLFGILLLTIIGRVIVRIGFSSGGRSSKNKSGGVVVMALLGLALIIIGYIGVIFGRLIQAAVSRQREFLADASAVQFTRNPDGIAGALKKIGAATSGSRIESPHATETSHMYFASALRSSFGGAFATHPPLDARIKAIDPSFDGNFKAAKKTSIATEAAQTRASANASHPPRVPGTPPPLPAAVGAAAFLAAIASAEAPDAQKGAEILAAIPEDFREAARDPERARAVLLATLYDKTNAEAAAKQDAAVARALSTTERVAFIDLVARIETVPSWTRIALGDLALSAIRHVDARLINATIDAVDAFIEADGEVSLHEYALRKVIHRNLRPPGNPGVLIKACAAVADEIALILSAAARAGSSAEASQQHAFETGASAIRETQPDIALSMASATGMSAKTLTRALDRLDICTPAVKRTVINALVRTISDDGKIEVEEQNLLRAIAAALNCPAPVLVE</sequence>
<dbReference type="GO" id="GO:0004222">
    <property type="term" value="F:metalloendopeptidase activity"/>
    <property type="evidence" value="ECO:0007669"/>
    <property type="project" value="InterPro"/>
</dbReference>
<comment type="cofactor">
    <cofactor evidence="1">
        <name>Zn(2+)</name>
        <dbReference type="ChEBI" id="CHEBI:29105"/>
    </cofactor>
</comment>
<evidence type="ECO:0000256" key="10">
    <source>
        <dbReference type="ARBA" id="ARBA00023136"/>
    </source>
</evidence>
<keyword evidence="9" id="KW-0482">Metalloprotease</keyword>
<dbReference type="RefSeq" id="WP_108825712.1">
    <property type="nucleotide sequence ID" value="NZ_CP023004.1"/>
</dbReference>
<dbReference type="Proteomes" id="UP000244896">
    <property type="component" value="Chromosome"/>
</dbReference>
<organism evidence="14 15">
    <name type="scientific">Ereboglobus luteus</name>
    <dbReference type="NCBI Taxonomy" id="1796921"/>
    <lineage>
        <taxon>Bacteria</taxon>
        <taxon>Pseudomonadati</taxon>
        <taxon>Verrucomicrobiota</taxon>
        <taxon>Opitutia</taxon>
        <taxon>Opitutales</taxon>
        <taxon>Opitutaceae</taxon>
        <taxon>Ereboglobus</taxon>
    </lineage>
</organism>
<evidence type="ECO:0000256" key="8">
    <source>
        <dbReference type="ARBA" id="ARBA00022989"/>
    </source>
</evidence>
<evidence type="ECO:0000256" key="6">
    <source>
        <dbReference type="ARBA" id="ARBA00022801"/>
    </source>
</evidence>
<keyword evidence="10 12" id="KW-0472">Membrane</keyword>
<keyword evidence="3" id="KW-0645">Protease</keyword>
<feature type="transmembrane region" description="Helical" evidence="12">
    <location>
        <begin position="24"/>
        <end position="50"/>
    </location>
</feature>
<dbReference type="GO" id="GO:0046872">
    <property type="term" value="F:metal ion binding"/>
    <property type="evidence" value="ECO:0007669"/>
    <property type="project" value="UniProtKB-KW"/>
</dbReference>
<evidence type="ECO:0000313" key="14">
    <source>
        <dbReference type="EMBL" id="AWI09898.1"/>
    </source>
</evidence>
<dbReference type="GO" id="GO:0006508">
    <property type="term" value="P:proteolysis"/>
    <property type="evidence" value="ECO:0007669"/>
    <property type="project" value="UniProtKB-KW"/>
</dbReference>
<dbReference type="Pfam" id="PF01435">
    <property type="entry name" value="Peptidase_M48"/>
    <property type="match status" value="1"/>
</dbReference>
<evidence type="ECO:0000256" key="12">
    <source>
        <dbReference type="SAM" id="Phobius"/>
    </source>
</evidence>
<dbReference type="InterPro" id="IPR029024">
    <property type="entry name" value="TerB-like"/>
</dbReference>
<keyword evidence="8 12" id="KW-1133">Transmembrane helix</keyword>
<evidence type="ECO:0000256" key="5">
    <source>
        <dbReference type="ARBA" id="ARBA00022723"/>
    </source>
</evidence>
<feature type="transmembrane region" description="Helical" evidence="12">
    <location>
        <begin position="195"/>
        <end position="217"/>
    </location>
</feature>
<dbReference type="EMBL" id="CP023004">
    <property type="protein sequence ID" value="AWI09898.1"/>
    <property type="molecule type" value="Genomic_DNA"/>
</dbReference>
<evidence type="ECO:0000256" key="9">
    <source>
        <dbReference type="ARBA" id="ARBA00023049"/>
    </source>
</evidence>
<evidence type="ECO:0000256" key="3">
    <source>
        <dbReference type="ARBA" id="ARBA00022670"/>
    </source>
</evidence>
<keyword evidence="6" id="KW-0378">Hydrolase</keyword>
<feature type="transmembrane region" description="Helical" evidence="12">
    <location>
        <begin position="229"/>
        <end position="255"/>
    </location>
</feature>
<keyword evidence="7" id="KW-0862">Zinc</keyword>
<dbReference type="CDD" id="cd07340">
    <property type="entry name" value="M48B_Htpx_like"/>
    <property type="match status" value="1"/>
</dbReference>
<dbReference type="OrthoDB" id="15218at2"/>
<name>A0A2U8E4M9_9BACT</name>
<evidence type="ECO:0000256" key="4">
    <source>
        <dbReference type="ARBA" id="ARBA00022692"/>
    </source>
</evidence>
<proteinExistence type="predicted"/>
<dbReference type="AlphaFoldDB" id="A0A2U8E4M9"/>
<evidence type="ECO:0000256" key="11">
    <source>
        <dbReference type="SAM" id="MobiDB-lite"/>
    </source>
</evidence>
<evidence type="ECO:0000313" key="15">
    <source>
        <dbReference type="Proteomes" id="UP000244896"/>
    </source>
</evidence>
<feature type="region of interest" description="Disordered" evidence="11">
    <location>
        <begin position="350"/>
        <end position="374"/>
    </location>
</feature>
<dbReference type="SUPFAM" id="SSF158682">
    <property type="entry name" value="TerB-like"/>
    <property type="match status" value="1"/>
</dbReference>
<feature type="transmembrane region" description="Helical" evidence="12">
    <location>
        <begin position="62"/>
        <end position="85"/>
    </location>
</feature>
<feature type="compositionally biased region" description="Polar residues" evidence="11">
    <location>
        <begin position="350"/>
        <end position="364"/>
    </location>
</feature>
<evidence type="ECO:0000256" key="2">
    <source>
        <dbReference type="ARBA" id="ARBA00022475"/>
    </source>
</evidence>
<dbReference type="KEGG" id="elut:CKA38_12135"/>
<keyword evidence="15" id="KW-1185">Reference proteome</keyword>